<gene>
    <name evidence="2" type="ORF">Tci_020956</name>
</gene>
<reference evidence="2" key="1">
    <citation type="journal article" date="2019" name="Sci. Rep.">
        <title>Draft genome of Tanacetum cinerariifolium, the natural source of mosquito coil.</title>
        <authorList>
            <person name="Yamashiro T."/>
            <person name="Shiraishi A."/>
            <person name="Satake H."/>
            <person name="Nakayama K."/>
        </authorList>
    </citation>
    <scope>NUCLEOTIDE SEQUENCE</scope>
</reference>
<comment type="caution">
    <text evidence="2">The sequence shown here is derived from an EMBL/GenBank/DDBJ whole genome shotgun (WGS) entry which is preliminary data.</text>
</comment>
<proteinExistence type="predicted"/>
<evidence type="ECO:0000313" key="2">
    <source>
        <dbReference type="EMBL" id="GEU48978.1"/>
    </source>
</evidence>
<evidence type="ECO:0000256" key="1">
    <source>
        <dbReference type="SAM" id="Phobius"/>
    </source>
</evidence>
<keyword evidence="1" id="KW-0812">Transmembrane</keyword>
<feature type="transmembrane region" description="Helical" evidence="1">
    <location>
        <begin position="291"/>
        <end position="318"/>
    </location>
</feature>
<sequence>MSHIILRDSELVVEEANPTNVVVQALRENQENDVALVAHVLRRSCMPYYSPNMYYGYLIDSKARDLEDHEDPETYRKAMLGSRSNQWIKAMNAETQSMKDIEVRDLVDLPHGGKTVGYKSENRLLKWSLMGRCLDGATCGFSKFKASVVSEVAVADWWQPVAALYSTIDGCIILPGGIGKEVRVVGHLKGAVAGTTRKAMNLLTGRKEEVKKLSEIRKGTKHMVMICMLLDGRKTHLHRFSSLFWVLGCNIEAWSPLLSINTFIGLTHIYFSFCPSLFKCWFEAFVSWQVLLNLLYLGITVLIGLKVAYSQWLVVYAVDIKLI</sequence>
<keyword evidence="1" id="KW-1133">Transmembrane helix</keyword>
<keyword evidence="1" id="KW-0472">Membrane</keyword>
<name>A0A6L2KHM1_TANCI</name>
<organism evidence="2">
    <name type="scientific">Tanacetum cinerariifolium</name>
    <name type="common">Dalmatian daisy</name>
    <name type="synonym">Chrysanthemum cinerariifolium</name>
    <dbReference type="NCBI Taxonomy" id="118510"/>
    <lineage>
        <taxon>Eukaryota</taxon>
        <taxon>Viridiplantae</taxon>
        <taxon>Streptophyta</taxon>
        <taxon>Embryophyta</taxon>
        <taxon>Tracheophyta</taxon>
        <taxon>Spermatophyta</taxon>
        <taxon>Magnoliopsida</taxon>
        <taxon>eudicotyledons</taxon>
        <taxon>Gunneridae</taxon>
        <taxon>Pentapetalae</taxon>
        <taxon>asterids</taxon>
        <taxon>campanulids</taxon>
        <taxon>Asterales</taxon>
        <taxon>Asteraceae</taxon>
        <taxon>Asteroideae</taxon>
        <taxon>Anthemideae</taxon>
        <taxon>Anthemidinae</taxon>
        <taxon>Tanacetum</taxon>
    </lineage>
</organism>
<dbReference type="EMBL" id="BKCJ010002499">
    <property type="protein sequence ID" value="GEU48978.1"/>
    <property type="molecule type" value="Genomic_DNA"/>
</dbReference>
<dbReference type="AlphaFoldDB" id="A0A6L2KHM1"/>
<feature type="transmembrane region" description="Helical" evidence="1">
    <location>
        <begin position="243"/>
        <end position="271"/>
    </location>
</feature>
<protein>
    <submittedName>
        <fullName evidence="2">Uncharacterized protein</fullName>
    </submittedName>
</protein>
<accession>A0A6L2KHM1</accession>